<keyword evidence="2" id="KW-1185">Reference proteome</keyword>
<proteinExistence type="predicted"/>
<sequence length="130" mass="13169">MGIVKRIGWYGVVAAWLIGLSSPCFADDSGFESIFRNALYGGMAGGLVGAAVLAFTHKPANHLDYIGYGAAGGVLAGAAYGVVKSAHALAEVENGKVRLAVPTVVPDYVPAGAHGPGAVVVSAELLRGKF</sequence>
<organism evidence="1 2">
    <name type="scientific">Geotalea uraniireducens</name>
    <dbReference type="NCBI Taxonomy" id="351604"/>
    <lineage>
        <taxon>Bacteria</taxon>
        <taxon>Pseudomonadati</taxon>
        <taxon>Thermodesulfobacteriota</taxon>
        <taxon>Desulfuromonadia</taxon>
        <taxon>Geobacterales</taxon>
        <taxon>Geobacteraceae</taxon>
        <taxon>Geotalea</taxon>
    </lineage>
</organism>
<gene>
    <name evidence="1" type="ORF">GURASL_20890</name>
</gene>
<dbReference type="Proteomes" id="UP001317705">
    <property type="component" value="Chromosome"/>
</dbReference>
<name>A0ABM8EMA3_9BACT</name>
<reference evidence="1 2" key="1">
    <citation type="submission" date="2022-12" db="EMBL/GenBank/DDBJ databases">
        <title>Polyphasic characterization of Geotalea uranireducens NIT-SL11 newly isolated from a complex of sewage sludge and microbially reduced graphene oxide.</title>
        <authorList>
            <person name="Xie L."/>
            <person name="Yoshida N."/>
            <person name="Meng L."/>
        </authorList>
    </citation>
    <scope>NUCLEOTIDE SEQUENCE [LARGE SCALE GENOMIC DNA]</scope>
    <source>
        <strain evidence="1 2">NIT-SL11</strain>
    </source>
</reference>
<accession>A0ABM8EMA3</accession>
<protein>
    <recommendedName>
        <fullName evidence="3">Glycine zipper 2TM domain-containing protein</fullName>
    </recommendedName>
</protein>
<evidence type="ECO:0000313" key="1">
    <source>
        <dbReference type="EMBL" id="BDV43166.1"/>
    </source>
</evidence>
<evidence type="ECO:0008006" key="3">
    <source>
        <dbReference type="Google" id="ProtNLM"/>
    </source>
</evidence>
<dbReference type="EMBL" id="AP027151">
    <property type="protein sequence ID" value="BDV43166.1"/>
    <property type="molecule type" value="Genomic_DNA"/>
</dbReference>
<dbReference type="RefSeq" id="WP_281999282.1">
    <property type="nucleotide sequence ID" value="NZ_AP027151.1"/>
</dbReference>
<evidence type="ECO:0000313" key="2">
    <source>
        <dbReference type="Proteomes" id="UP001317705"/>
    </source>
</evidence>